<sequence length="86" mass="9798">MLMAWLSKILMKILSNCIKRKRLAVVAFLLISRIGSVWGCVPFAKVPLDPLRKQSLHISGAQRSAEEMWSYFCNSHSTVKYLTSLK</sequence>
<protein>
    <recommendedName>
        <fullName evidence="3">Secreted protein</fullName>
    </recommendedName>
</protein>
<accession>A0AAV4MJH5</accession>
<organism evidence="1 2">
    <name type="scientific">Caerostris extrusa</name>
    <name type="common">Bark spider</name>
    <name type="synonym">Caerostris bankana</name>
    <dbReference type="NCBI Taxonomy" id="172846"/>
    <lineage>
        <taxon>Eukaryota</taxon>
        <taxon>Metazoa</taxon>
        <taxon>Ecdysozoa</taxon>
        <taxon>Arthropoda</taxon>
        <taxon>Chelicerata</taxon>
        <taxon>Arachnida</taxon>
        <taxon>Araneae</taxon>
        <taxon>Araneomorphae</taxon>
        <taxon>Entelegynae</taxon>
        <taxon>Araneoidea</taxon>
        <taxon>Araneidae</taxon>
        <taxon>Caerostris</taxon>
    </lineage>
</organism>
<dbReference type="AlphaFoldDB" id="A0AAV4MJH5"/>
<dbReference type="Proteomes" id="UP001054945">
    <property type="component" value="Unassembled WGS sequence"/>
</dbReference>
<dbReference type="EMBL" id="BPLR01002176">
    <property type="protein sequence ID" value="GIX70949.1"/>
    <property type="molecule type" value="Genomic_DNA"/>
</dbReference>
<comment type="caution">
    <text evidence="1">The sequence shown here is derived from an EMBL/GenBank/DDBJ whole genome shotgun (WGS) entry which is preliminary data.</text>
</comment>
<gene>
    <name evidence="1" type="ORF">CEXT_505781</name>
</gene>
<evidence type="ECO:0008006" key="3">
    <source>
        <dbReference type="Google" id="ProtNLM"/>
    </source>
</evidence>
<proteinExistence type="predicted"/>
<reference evidence="1 2" key="1">
    <citation type="submission" date="2021-06" db="EMBL/GenBank/DDBJ databases">
        <title>Caerostris extrusa draft genome.</title>
        <authorList>
            <person name="Kono N."/>
            <person name="Arakawa K."/>
        </authorList>
    </citation>
    <scope>NUCLEOTIDE SEQUENCE [LARGE SCALE GENOMIC DNA]</scope>
</reference>
<evidence type="ECO:0000313" key="1">
    <source>
        <dbReference type="EMBL" id="GIX70949.1"/>
    </source>
</evidence>
<name>A0AAV4MJH5_CAEEX</name>
<keyword evidence="2" id="KW-1185">Reference proteome</keyword>
<evidence type="ECO:0000313" key="2">
    <source>
        <dbReference type="Proteomes" id="UP001054945"/>
    </source>
</evidence>